<comment type="caution">
    <text evidence="2">The sequence shown here is derived from an EMBL/GenBank/DDBJ whole genome shotgun (WGS) entry which is preliminary data.</text>
</comment>
<keyword evidence="3" id="KW-1185">Reference proteome</keyword>
<protein>
    <submittedName>
        <fullName evidence="2">Uncharacterized protein</fullName>
    </submittedName>
</protein>
<gene>
    <name evidence="2" type="ORF">K0M31_010656</name>
</gene>
<organism evidence="2 3">
    <name type="scientific">Melipona bicolor</name>
    <dbReference type="NCBI Taxonomy" id="60889"/>
    <lineage>
        <taxon>Eukaryota</taxon>
        <taxon>Metazoa</taxon>
        <taxon>Ecdysozoa</taxon>
        <taxon>Arthropoda</taxon>
        <taxon>Hexapoda</taxon>
        <taxon>Insecta</taxon>
        <taxon>Pterygota</taxon>
        <taxon>Neoptera</taxon>
        <taxon>Endopterygota</taxon>
        <taxon>Hymenoptera</taxon>
        <taxon>Apocrita</taxon>
        <taxon>Aculeata</taxon>
        <taxon>Apoidea</taxon>
        <taxon>Anthophila</taxon>
        <taxon>Apidae</taxon>
        <taxon>Melipona</taxon>
    </lineage>
</organism>
<evidence type="ECO:0000313" key="2">
    <source>
        <dbReference type="EMBL" id="KAK1121362.1"/>
    </source>
</evidence>
<feature type="compositionally biased region" description="Basic and acidic residues" evidence="1">
    <location>
        <begin position="1"/>
        <end position="10"/>
    </location>
</feature>
<evidence type="ECO:0000313" key="3">
    <source>
        <dbReference type="Proteomes" id="UP001177670"/>
    </source>
</evidence>
<accession>A0AA40FMG4</accession>
<evidence type="ECO:0000256" key="1">
    <source>
        <dbReference type="SAM" id="MobiDB-lite"/>
    </source>
</evidence>
<feature type="region of interest" description="Disordered" evidence="1">
    <location>
        <begin position="1"/>
        <end position="71"/>
    </location>
</feature>
<dbReference type="EMBL" id="JAHYIQ010000027">
    <property type="protein sequence ID" value="KAK1121362.1"/>
    <property type="molecule type" value="Genomic_DNA"/>
</dbReference>
<dbReference type="Proteomes" id="UP001177670">
    <property type="component" value="Unassembled WGS sequence"/>
</dbReference>
<feature type="compositionally biased region" description="Basic and acidic residues" evidence="1">
    <location>
        <begin position="62"/>
        <end position="71"/>
    </location>
</feature>
<name>A0AA40FMG4_9HYME</name>
<feature type="compositionally biased region" description="Basic residues" evidence="1">
    <location>
        <begin position="17"/>
        <end position="29"/>
    </location>
</feature>
<dbReference type="AlphaFoldDB" id="A0AA40FMG4"/>
<feature type="compositionally biased region" description="Acidic residues" evidence="1">
    <location>
        <begin position="45"/>
        <end position="61"/>
    </location>
</feature>
<reference evidence="2" key="1">
    <citation type="submission" date="2021-10" db="EMBL/GenBank/DDBJ databases">
        <title>Melipona bicolor Genome sequencing and assembly.</title>
        <authorList>
            <person name="Araujo N.S."/>
            <person name="Arias M.C."/>
        </authorList>
    </citation>
    <scope>NUCLEOTIDE SEQUENCE</scope>
    <source>
        <strain evidence="2">USP_2M_L1-L4_2017</strain>
        <tissue evidence="2">Whole body</tissue>
    </source>
</reference>
<proteinExistence type="predicted"/>
<sequence length="71" mass="8745">MKKCSGRFDQRTMTVKAGKKFPRRRHRRTFPSSRLCRTRYYRTVEEEEEKEEEEEEEEEEKEESREQARGG</sequence>